<evidence type="ECO:0000313" key="3">
    <source>
        <dbReference type="Proteomes" id="UP000250235"/>
    </source>
</evidence>
<evidence type="ECO:0000313" key="2">
    <source>
        <dbReference type="EMBL" id="KZV32453.1"/>
    </source>
</evidence>
<gene>
    <name evidence="2" type="ORF">F511_15711</name>
</gene>
<feature type="compositionally biased region" description="Basic and acidic residues" evidence="1">
    <location>
        <begin position="14"/>
        <end position="23"/>
    </location>
</feature>
<protein>
    <submittedName>
        <fullName evidence="2">Uncharacterized protein</fullName>
    </submittedName>
</protein>
<sequence length="177" mass="19257">MGPISNIGPKTSRAARDRPELNPRSKVQPSQKSAGTTSDGGRTPAAAAKIACGAWPHAAVICAAYSATNLGPTSRNLFAWPLATGRPLAGHRLRIHMHETAPSSRPPCFQRRAYDRQPVRNILRMGYCLNSRPSHGRDARQARICACVGRSSPQSMAAAGDMQNQFLLFDFNLKHRD</sequence>
<feature type="compositionally biased region" description="Polar residues" evidence="1">
    <location>
        <begin position="25"/>
        <end position="40"/>
    </location>
</feature>
<reference evidence="2 3" key="1">
    <citation type="journal article" date="2015" name="Proc. Natl. Acad. Sci. U.S.A.">
        <title>The resurrection genome of Boea hygrometrica: A blueprint for survival of dehydration.</title>
        <authorList>
            <person name="Xiao L."/>
            <person name="Yang G."/>
            <person name="Zhang L."/>
            <person name="Yang X."/>
            <person name="Zhao S."/>
            <person name="Ji Z."/>
            <person name="Zhou Q."/>
            <person name="Hu M."/>
            <person name="Wang Y."/>
            <person name="Chen M."/>
            <person name="Xu Y."/>
            <person name="Jin H."/>
            <person name="Xiao X."/>
            <person name="Hu G."/>
            <person name="Bao F."/>
            <person name="Hu Y."/>
            <person name="Wan P."/>
            <person name="Li L."/>
            <person name="Deng X."/>
            <person name="Kuang T."/>
            <person name="Xiang C."/>
            <person name="Zhu J.K."/>
            <person name="Oliver M.J."/>
            <person name="He Y."/>
        </authorList>
    </citation>
    <scope>NUCLEOTIDE SEQUENCE [LARGE SCALE GENOMIC DNA]</scope>
    <source>
        <strain evidence="3">cv. XS01</strain>
    </source>
</reference>
<feature type="region of interest" description="Disordered" evidence="1">
    <location>
        <begin position="1"/>
        <end position="43"/>
    </location>
</feature>
<accession>A0A2Z7BD93</accession>
<dbReference type="EMBL" id="KV006675">
    <property type="protein sequence ID" value="KZV32453.1"/>
    <property type="molecule type" value="Genomic_DNA"/>
</dbReference>
<organism evidence="2 3">
    <name type="scientific">Dorcoceras hygrometricum</name>
    <dbReference type="NCBI Taxonomy" id="472368"/>
    <lineage>
        <taxon>Eukaryota</taxon>
        <taxon>Viridiplantae</taxon>
        <taxon>Streptophyta</taxon>
        <taxon>Embryophyta</taxon>
        <taxon>Tracheophyta</taxon>
        <taxon>Spermatophyta</taxon>
        <taxon>Magnoliopsida</taxon>
        <taxon>eudicotyledons</taxon>
        <taxon>Gunneridae</taxon>
        <taxon>Pentapetalae</taxon>
        <taxon>asterids</taxon>
        <taxon>lamiids</taxon>
        <taxon>Lamiales</taxon>
        <taxon>Gesneriaceae</taxon>
        <taxon>Didymocarpoideae</taxon>
        <taxon>Trichosporeae</taxon>
        <taxon>Loxocarpinae</taxon>
        <taxon>Dorcoceras</taxon>
    </lineage>
</organism>
<proteinExistence type="predicted"/>
<keyword evidence="3" id="KW-1185">Reference proteome</keyword>
<evidence type="ECO:0000256" key="1">
    <source>
        <dbReference type="SAM" id="MobiDB-lite"/>
    </source>
</evidence>
<name>A0A2Z7BD93_9LAMI</name>
<dbReference type="Proteomes" id="UP000250235">
    <property type="component" value="Unassembled WGS sequence"/>
</dbReference>
<dbReference type="AlphaFoldDB" id="A0A2Z7BD93"/>